<organism evidence="1 2">
    <name type="scientific">Brachionus plicatilis</name>
    <name type="common">Marine rotifer</name>
    <name type="synonym">Brachionus muelleri</name>
    <dbReference type="NCBI Taxonomy" id="10195"/>
    <lineage>
        <taxon>Eukaryota</taxon>
        <taxon>Metazoa</taxon>
        <taxon>Spiralia</taxon>
        <taxon>Gnathifera</taxon>
        <taxon>Rotifera</taxon>
        <taxon>Eurotatoria</taxon>
        <taxon>Monogononta</taxon>
        <taxon>Pseudotrocha</taxon>
        <taxon>Ploima</taxon>
        <taxon>Brachionidae</taxon>
        <taxon>Brachionus</taxon>
    </lineage>
</organism>
<evidence type="ECO:0000313" key="1">
    <source>
        <dbReference type="EMBL" id="RNA16833.1"/>
    </source>
</evidence>
<accession>A0A3M7QZW1</accession>
<dbReference type="Proteomes" id="UP000276133">
    <property type="component" value="Unassembled WGS sequence"/>
</dbReference>
<proteinExistence type="predicted"/>
<protein>
    <submittedName>
        <fullName evidence="1">Uncharacterized protein</fullName>
    </submittedName>
</protein>
<sequence length="11" mass="1242">MSIFGNISFIN</sequence>
<name>A0A3M7QZW1_BRAPC</name>
<keyword evidence="2" id="KW-1185">Reference proteome</keyword>
<dbReference type="EMBL" id="REGN01004612">
    <property type="protein sequence ID" value="RNA16833.1"/>
    <property type="molecule type" value="Genomic_DNA"/>
</dbReference>
<gene>
    <name evidence="1" type="ORF">BpHYR1_033277</name>
</gene>
<reference evidence="1 2" key="1">
    <citation type="journal article" date="2018" name="Sci. Rep.">
        <title>Genomic signatures of local adaptation to the degree of environmental predictability in rotifers.</title>
        <authorList>
            <person name="Franch-Gras L."/>
            <person name="Hahn C."/>
            <person name="Garcia-Roger E.M."/>
            <person name="Carmona M.J."/>
            <person name="Serra M."/>
            <person name="Gomez A."/>
        </authorList>
    </citation>
    <scope>NUCLEOTIDE SEQUENCE [LARGE SCALE GENOMIC DNA]</scope>
    <source>
        <strain evidence="1">HYR1</strain>
    </source>
</reference>
<comment type="caution">
    <text evidence="1">The sequence shown here is derived from an EMBL/GenBank/DDBJ whole genome shotgun (WGS) entry which is preliminary data.</text>
</comment>
<evidence type="ECO:0000313" key="2">
    <source>
        <dbReference type="Proteomes" id="UP000276133"/>
    </source>
</evidence>